<evidence type="ECO:0000256" key="8">
    <source>
        <dbReference type="PROSITE-ProRule" id="PRU00169"/>
    </source>
</evidence>
<evidence type="ECO:0000256" key="1">
    <source>
        <dbReference type="ARBA" id="ARBA00004496"/>
    </source>
</evidence>
<evidence type="ECO:0000256" key="2">
    <source>
        <dbReference type="ARBA" id="ARBA00022490"/>
    </source>
</evidence>
<dbReference type="GO" id="GO:0000976">
    <property type="term" value="F:transcription cis-regulatory region binding"/>
    <property type="evidence" value="ECO:0007669"/>
    <property type="project" value="TreeGrafter"/>
</dbReference>
<dbReference type="SUPFAM" id="SSF46894">
    <property type="entry name" value="C-terminal effector domain of the bipartite response regulators"/>
    <property type="match status" value="1"/>
</dbReference>
<dbReference type="SMART" id="SM00448">
    <property type="entry name" value="REC"/>
    <property type="match status" value="1"/>
</dbReference>
<sequence length="236" mass="26231">MNHILVIDDDEELCELLIDYLTPEGFDVKAVQTPEEGLLLALSQAHDLVVLDVMLPGMSGFDTLRHIRTKSQIPVIMLTARGDDVDRIVGLEMGADDYLPKPFNPRELVARIRAVQRRLETRAGSESIPRQSPSLETGDVILNPGSRTVCLNGKPVSFTAVEFKLLHELLKNTGNVVSRDILSETVLGRKLDIFDRSIDVHVSSLRKKLGSKYKGTERIQSIRGVGYIYSLPEEGV</sequence>
<evidence type="ECO:0000256" key="7">
    <source>
        <dbReference type="ARBA" id="ARBA00023163"/>
    </source>
</evidence>
<evidence type="ECO:0000256" key="4">
    <source>
        <dbReference type="ARBA" id="ARBA00023012"/>
    </source>
</evidence>
<dbReference type="PANTHER" id="PTHR48111:SF39">
    <property type="entry name" value="TRANSCRIPTIONAL REGULATORY PROTEIN CPXR"/>
    <property type="match status" value="1"/>
</dbReference>
<dbReference type="InterPro" id="IPR039420">
    <property type="entry name" value="WalR-like"/>
</dbReference>
<dbReference type="Proteomes" id="UP000199608">
    <property type="component" value="Unassembled WGS sequence"/>
</dbReference>
<feature type="modified residue" description="4-aspartylphosphate" evidence="8">
    <location>
        <position position="52"/>
    </location>
</feature>
<dbReference type="Pfam" id="PF00486">
    <property type="entry name" value="Trans_reg_C"/>
    <property type="match status" value="1"/>
</dbReference>
<dbReference type="GO" id="GO:0032993">
    <property type="term" value="C:protein-DNA complex"/>
    <property type="evidence" value="ECO:0007669"/>
    <property type="project" value="TreeGrafter"/>
</dbReference>
<keyword evidence="4" id="KW-0902">Two-component regulatory system</keyword>
<feature type="DNA-binding region" description="OmpR/PhoB-type" evidence="9">
    <location>
        <begin position="132"/>
        <end position="231"/>
    </location>
</feature>
<evidence type="ECO:0000313" key="12">
    <source>
        <dbReference type="EMBL" id="SDU46046.1"/>
    </source>
</evidence>
<dbReference type="InterPro" id="IPR011006">
    <property type="entry name" value="CheY-like_superfamily"/>
</dbReference>
<dbReference type="FunFam" id="3.40.50.2300:FF:000001">
    <property type="entry name" value="DNA-binding response regulator PhoB"/>
    <property type="match status" value="1"/>
</dbReference>
<dbReference type="InterPro" id="IPR001867">
    <property type="entry name" value="OmpR/PhoB-type_DNA-bd"/>
</dbReference>
<accession>A0A1H2IQ84</accession>
<dbReference type="CDD" id="cd17623">
    <property type="entry name" value="REC_OmpR_CpxR"/>
    <property type="match status" value="1"/>
</dbReference>
<dbReference type="EMBL" id="FNLL01000009">
    <property type="protein sequence ID" value="SDU46046.1"/>
    <property type="molecule type" value="Genomic_DNA"/>
</dbReference>
<dbReference type="InterPro" id="IPR001789">
    <property type="entry name" value="Sig_transdc_resp-reg_receiver"/>
</dbReference>
<keyword evidence="13" id="KW-1185">Reference proteome</keyword>
<dbReference type="RefSeq" id="WP_092235798.1">
    <property type="nucleotide sequence ID" value="NZ_FNLL01000009.1"/>
</dbReference>
<name>A0A1H2IQ84_9BACT</name>
<feature type="domain" description="OmpR/PhoB-type" evidence="11">
    <location>
        <begin position="132"/>
        <end position="231"/>
    </location>
</feature>
<evidence type="ECO:0000259" key="10">
    <source>
        <dbReference type="PROSITE" id="PS50110"/>
    </source>
</evidence>
<evidence type="ECO:0000313" key="13">
    <source>
        <dbReference type="Proteomes" id="UP000199608"/>
    </source>
</evidence>
<dbReference type="InterPro" id="IPR036388">
    <property type="entry name" value="WH-like_DNA-bd_sf"/>
</dbReference>
<reference evidence="13" key="1">
    <citation type="submission" date="2016-10" db="EMBL/GenBank/DDBJ databases">
        <authorList>
            <person name="Varghese N."/>
            <person name="Submissions S."/>
        </authorList>
    </citation>
    <scope>NUCLEOTIDE SEQUENCE [LARGE SCALE GENOMIC DNA]</scope>
    <source>
        <strain evidence="13">DSM 3384</strain>
    </source>
</reference>
<comment type="subcellular location">
    <subcellularLocation>
        <location evidence="1">Cytoplasm</location>
    </subcellularLocation>
</comment>
<dbReference type="PROSITE" id="PS51755">
    <property type="entry name" value="OMPR_PHOB"/>
    <property type="match status" value="1"/>
</dbReference>
<organism evidence="12 13">
    <name type="scientific">Desulfobacula phenolica</name>
    <dbReference type="NCBI Taxonomy" id="90732"/>
    <lineage>
        <taxon>Bacteria</taxon>
        <taxon>Pseudomonadati</taxon>
        <taxon>Thermodesulfobacteriota</taxon>
        <taxon>Desulfobacteria</taxon>
        <taxon>Desulfobacterales</taxon>
        <taxon>Desulfobacteraceae</taxon>
        <taxon>Desulfobacula</taxon>
    </lineage>
</organism>
<keyword evidence="3 8" id="KW-0597">Phosphoprotein</keyword>
<dbReference type="SUPFAM" id="SSF52172">
    <property type="entry name" value="CheY-like"/>
    <property type="match status" value="1"/>
</dbReference>
<keyword evidence="6 9" id="KW-0238">DNA-binding</keyword>
<dbReference type="CDD" id="cd00383">
    <property type="entry name" value="trans_reg_C"/>
    <property type="match status" value="1"/>
</dbReference>
<evidence type="ECO:0000256" key="9">
    <source>
        <dbReference type="PROSITE-ProRule" id="PRU01091"/>
    </source>
</evidence>
<dbReference type="GO" id="GO:0005829">
    <property type="term" value="C:cytosol"/>
    <property type="evidence" value="ECO:0007669"/>
    <property type="project" value="TreeGrafter"/>
</dbReference>
<dbReference type="Gene3D" id="6.10.250.690">
    <property type="match status" value="1"/>
</dbReference>
<dbReference type="SMART" id="SM00862">
    <property type="entry name" value="Trans_reg_C"/>
    <property type="match status" value="1"/>
</dbReference>
<evidence type="ECO:0000256" key="5">
    <source>
        <dbReference type="ARBA" id="ARBA00023015"/>
    </source>
</evidence>
<dbReference type="AlphaFoldDB" id="A0A1H2IQ84"/>
<dbReference type="InterPro" id="IPR058124">
    <property type="entry name" value="CpxR-like_REC"/>
</dbReference>
<dbReference type="PANTHER" id="PTHR48111">
    <property type="entry name" value="REGULATOR OF RPOS"/>
    <property type="match status" value="1"/>
</dbReference>
<dbReference type="Gene3D" id="1.10.10.10">
    <property type="entry name" value="Winged helix-like DNA-binding domain superfamily/Winged helix DNA-binding domain"/>
    <property type="match status" value="1"/>
</dbReference>
<dbReference type="InterPro" id="IPR016032">
    <property type="entry name" value="Sig_transdc_resp-reg_C-effctor"/>
</dbReference>
<dbReference type="GO" id="GO:0006355">
    <property type="term" value="P:regulation of DNA-templated transcription"/>
    <property type="evidence" value="ECO:0007669"/>
    <property type="project" value="InterPro"/>
</dbReference>
<dbReference type="Gene3D" id="3.40.50.2300">
    <property type="match status" value="1"/>
</dbReference>
<dbReference type="PROSITE" id="PS50110">
    <property type="entry name" value="RESPONSE_REGULATORY"/>
    <property type="match status" value="1"/>
</dbReference>
<gene>
    <name evidence="12" type="ORF">SAMN04487931_10967</name>
</gene>
<proteinExistence type="predicted"/>
<protein>
    <submittedName>
        <fullName evidence="12">Two component transcriptional regulator, winged helix family</fullName>
    </submittedName>
</protein>
<evidence type="ECO:0000256" key="3">
    <source>
        <dbReference type="ARBA" id="ARBA00022553"/>
    </source>
</evidence>
<keyword evidence="2" id="KW-0963">Cytoplasm</keyword>
<keyword evidence="7" id="KW-0804">Transcription</keyword>
<evidence type="ECO:0000259" key="11">
    <source>
        <dbReference type="PROSITE" id="PS51755"/>
    </source>
</evidence>
<evidence type="ECO:0000256" key="6">
    <source>
        <dbReference type="ARBA" id="ARBA00023125"/>
    </source>
</evidence>
<dbReference type="Pfam" id="PF00072">
    <property type="entry name" value="Response_reg"/>
    <property type="match status" value="1"/>
</dbReference>
<feature type="domain" description="Response regulatory" evidence="10">
    <location>
        <begin position="3"/>
        <end position="116"/>
    </location>
</feature>
<dbReference type="GO" id="GO:0000156">
    <property type="term" value="F:phosphorelay response regulator activity"/>
    <property type="evidence" value="ECO:0007669"/>
    <property type="project" value="TreeGrafter"/>
</dbReference>
<keyword evidence="5" id="KW-0805">Transcription regulation</keyword>